<comment type="caution">
    <text evidence="2">The sequence shown here is derived from an EMBL/GenBank/DDBJ whole genome shotgun (WGS) entry which is preliminary data.</text>
</comment>
<dbReference type="CDD" id="cd00761">
    <property type="entry name" value="Glyco_tranf_GTA_type"/>
    <property type="match status" value="1"/>
</dbReference>
<gene>
    <name evidence="2" type="ORF">DU63_11420</name>
</gene>
<dbReference type="EMBL" id="JJPO01000029">
    <property type="protein sequence ID" value="KKG75481.1"/>
    <property type="molecule type" value="Genomic_DNA"/>
</dbReference>
<name>A0A0F8HFI3_METMZ</name>
<dbReference type="AlphaFoldDB" id="A0A0F8HFI3"/>
<protein>
    <recommendedName>
        <fullName evidence="1">Glycosyltransferase 2-like domain-containing protein</fullName>
    </recommendedName>
</protein>
<dbReference type="Pfam" id="PF00535">
    <property type="entry name" value="Glycos_transf_2"/>
    <property type="match status" value="1"/>
</dbReference>
<dbReference type="PATRIC" id="fig|2209.43.peg.2495"/>
<reference evidence="2 3" key="1">
    <citation type="journal article" date="2015" name="ISME J.">
        <title>Genomic and phenotypic differentiation among Methanosarcina mazei populations from Columbia River sediment.</title>
        <authorList>
            <person name="Youngblut N.D."/>
            <person name="Wirth J.S."/>
            <person name="Henriksen J.R."/>
            <person name="Smith M."/>
            <person name="Simon H."/>
            <person name="Metcalf W.W."/>
            <person name="Whitaker R.J."/>
        </authorList>
    </citation>
    <scope>NUCLEOTIDE SEQUENCE [LARGE SCALE GENOMIC DNA]</scope>
    <source>
        <strain evidence="2 3">3.H.A.2.1</strain>
    </source>
</reference>
<sequence length="336" mass="38052">MKMSLVSVVIPLYNKEAHIQRTINSVLAQNIQDFEILVIDDGSTDKSAEVVLSITDPRIRLIQQKNAGVSAARNRGVKEAKADLIAFLDADDEWMPTFLETILRLRKNYPNAGAYATAYNTFTKNKRTQIFDNKVIPQSPWEGLLPNYFRAAAVGQYPVCSSAVAIPKEVFLKVGVFAVGAWLGEDVDMWGRIALKYQIAYSRLQGAIYHQEAENRACNRKISIEEQPFIKSSQNAIDNNQVPMDILGDLIEYIASLKIDTAYCNLFAGDNCTALKILLNCKTKLLYKRKLMWTFCSIIPNNHFQILYKFSKKCYVTYLEKHRNLNVTMDTVKAGE</sequence>
<evidence type="ECO:0000313" key="3">
    <source>
        <dbReference type="Proteomes" id="UP000034001"/>
    </source>
</evidence>
<dbReference type="Gene3D" id="3.90.550.10">
    <property type="entry name" value="Spore Coat Polysaccharide Biosynthesis Protein SpsA, Chain A"/>
    <property type="match status" value="1"/>
</dbReference>
<dbReference type="InterPro" id="IPR029044">
    <property type="entry name" value="Nucleotide-diphossugar_trans"/>
</dbReference>
<dbReference type="SUPFAM" id="SSF53448">
    <property type="entry name" value="Nucleotide-diphospho-sugar transferases"/>
    <property type="match status" value="1"/>
</dbReference>
<evidence type="ECO:0000259" key="1">
    <source>
        <dbReference type="Pfam" id="PF00535"/>
    </source>
</evidence>
<proteinExistence type="predicted"/>
<evidence type="ECO:0000313" key="2">
    <source>
        <dbReference type="EMBL" id="KKG75481.1"/>
    </source>
</evidence>
<dbReference type="Proteomes" id="UP000034001">
    <property type="component" value="Unassembled WGS sequence"/>
</dbReference>
<organism evidence="2 3">
    <name type="scientific">Methanosarcina mazei</name>
    <name type="common">Methanosarcina frisia</name>
    <dbReference type="NCBI Taxonomy" id="2209"/>
    <lineage>
        <taxon>Archaea</taxon>
        <taxon>Methanobacteriati</taxon>
        <taxon>Methanobacteriota</taxon>
        <taxon>Stenosarchaea group</taxon>
        <taxon>Methanomicrobia</taxon>
        <taxon>Methanosarcinales</taxon>
        <taxon>Methanosarcinaceae</taxon>
        <taxon>Methanosarcina</taxon>
    </lineage>
</organism>
<dbReference type="InterPro" id="IPR050834">
    <property type="entry name" value="Glycosyltransf_2"/>
</dbReference>
<dbReference type="PANTHER" id="PTHR43685:SF2">
    <property type="entry name" value="GLYCOSYLTRANSFERASE 2-LIKE DOMAIN-CONTAINING PROTEIN"/>
    <property type="match status" value="1"/>
</dbReference>
<accession>A0A0F8HFI3</accession>
<feature type="domain" description="Glycosyltransferase 2-like" evidence="1">
    <location>
        <begin position="7"/>
        <end position="131"/>
    </location>
</feature>
<dbReference type="InterPro" id="IPR001173">
    <property type="entry name" value="Glyco_trans_2-like"/>
</dbReference>
<dbReference type="PANTHER" id="PTHR43685">
    <property type="entry name" value="GLYCOSYLTRANSFERASE"/>
    <property type="match status" value="1"/>
</dbReference>